<dbReference type="Proteomes" id="UP000290106">
    <property type="component" value="Unassembled WGS sequence"/>
</dbReference>
<name>A0A4Q1RF81_9FIRM</name>
<organism evidence="1 2">
    <name type="scientific">Blautia faecicola</name>
    <dbReference type="NCBI Taxonomy" id="2509240"/>
    <lineage>
        <taxon>Bacteria</taxon>
        <taxon>Bacillati</taxon>
        <taxon>Bacillota</taxon>
        <taxon>Clostridia</taxon>
        <taxon>Lachnospirales</taxon>
        <taxon>Lachnospiraceae</taxon>
        <taxon>Blautia</taxon>
    </lineage>
</organism>
<sequence length="123" mass="14050">MMNMKHPHCKTDAKHIRHFLNLCEGNWHSCIYVWCRTCNAQESCENSGFLFHPDETGSPCILPLSDAALLFPRIPEPTECTGSMSIAAFTELYLPYLAAQKLPLKPCPIPALLRLQENQQYDW</sequence>
<evidence type="ECO:0000313" key="1">
    <source>
        <dbReference type="EMBL" id="RXS74223.1"/>
    </source>
</evidence>
<dbReference type="AlphaFoldDB" id="A0A4Q1RF81"/>
<evidence type="ECO:0000313" key="2">
    <source>
        <dbReference type="Proteomes" id="UP000290106"/>
    </source>
</evidence>
<proteinExistence type="predicted"/>
<dbReference type="EMBL" id="SDKC01000001">
    <property type="protein sequence ID" value="RXS74223.1"/>
    <property type="molecule type" value="Genomic_DNA"/>
</dbReference>
<accession>A0A4Q1RF81</accession>
<gene>
    <name evidence="1" type="ORF">ETP43_02560</name>
</gene>
<reference evidence="1 2" key="1">
    <citation type="submission" date="2019-01" db="EMBL/GenBank/DDBJ databases">
        <title>Blautia sp. nov. KGMB01111 isolated human feces.</title>
        <authorList>
            <person name="Park J.-E."/>
            <person name="Kim J.-S."/>
            <person name="Park S.-H."/>
        </authorList>
    </citation>
    <scope>NUCLEOTIDE SEQUENCE [LARGE SCALE GENOMIC DNA]</scope>
    <source>
        <strain evidence="1 2">KGMB01111</strain>
    </source>
</reference>
<protein>
    <submittedName>
        <fullName evidence="1">Uncharacterized protein</fullName>
    </submittedName>
</protein>
<keyword evidence="2" id="KW-1185">Reference proteome</keyword>
<comment type="caution">
    <text evidence="1">The sequence shown here is derived from an EMBL/GenBank/DDBJ whole genome shotgun (WGS) entry which is preliminary data.</text>
</comment>